<feature type="domain" description="Response regulatory" evidence="6">
    <location>
        <begin position="5"/>
        <end position="133"/>
    </location>
</feature>
<dbReference type="SUPFAM" id="SSF52172">
    <property type="entry name" value="CheY-like"/>
    <property type="match status" value="1"/>
</dbReference>
<evidence type="ECO:0000256" key="4">
    <source>
        <dbReference type="PROSITE-ProRule" id="PRU00169"/>
    </source>
</evidence>
<dbReference type="PROSITE" id="PS50043">
    <property type="entry name" value="HTH_LUXR_2"/>
    <property type="match status" value="1"/>
</dbReference>
<organism evidence="7 8">
    <name type="scientific">Vibrio algicola</name>
    <dbReference type="NCBI Taxonomy" id="2662262"/>
    <lineage>
        <taxon>Bacteria</taxon>
        <taxon>Pseudomonadati</taxon>
        <taxon>Pseudomonadota</taxon>
        <taxon>Gammaproteobacteria</taxon>
        <taxon>Vibrionales</taxon>
        <taxon>Vibrionaceae</taxon>
        <taxon>Vibrio</taxon>
    </lineage>
</organism>
<dbReference type="PANTHER" id="PTHR44688:SF16">
    <property type="entry name" value="DNA-BINDING TRANSCRIPTIONAL ACTIVATOR DEVR_DOSR"/>
    <property type="match status" value="1"/>
</dbReference>
<dbReference type="Proteomes" id="UP000348942">
    <property type="component" value="Chromosome 1"/>
</dbReference>
<keyword evidence="3" id="KW-0804">Transcription</keyword>
<dbReference type="SMART" id="SM00421">
    <property type="entry name" value="HTH_LUXR"/>
    <property type="match status" value="1"/>
</dbReference>
<dbReference type="Gene3D" id="3.40.50.2300">
    <property type="match status" value="1"/>
</dbReference>
<keyword evidence="4" id="KW-0597">Phosphoprotein</keyword>
<dbReference type="RefSeq" id="WP_153445770.1">
    <property type="nucleotide sequence ID" value="NZ_CP045699.1"/>
</dbReference>
<dbReference type="PROSITE" id="PS50110">
    <property type="entry name" value="RESPONSE_REGULATORY"/>
    <property type="match status" value="1"/>
</dbReference>
<keyword evidence="1" id="KW-0805">Transcription regulation</keyword>
<dbReference type="PANTHER" id="PTHR44688">
    <property type="entry name" value="DNA-BINDING TRANSCRIPTIONAL ACTIVATOR DEVR_DOSR"/>
    <property type="match status" value="1"/>
</dbReference>
<gene>
    <name evidence="7" type="ORF">GFB47_00795</name>
</gene>
<dbReference type="PROSITE" id="PS00622">
    <property type="entry name" value="HTH_LUXR_1"/>
    <property type="match status" value="1"/>
</dbReference>
<dbReference type="GO" id="GO:0003677">
    <property type="term" value="F:DNA binding"/>
    <property type="evidence" value="ECO:0007669"/>
    <property type="project" value="UniProtKB-KW"/>
</dbReference>
<dbReference type="Pfam" id="PF00196">
    <property type="entry name" value="GerE"/>
    <property type="match status" value="1"/>
</dbReference>
<dbReference type="InterPro" id="IPR001789">
    <property type="entry name" value="Sig_transdc_resp-reg_receiver"/>
</dbReference>
<dbReference type="GO" id="GO:0000160">
    <property type="term" value="P:phosphorelay signal transduction system"/>
    <property type="evidence" value="ECO:0007669"/>
    <property type="project" value="InterPro"/>
</dbReference>
<feature type="domain" description="HTH luxR-type" evidence="5">
    <location>
        <begin position="71"/>
        <end position="134"/>
    </location>
</feature>
<protein>
    <submittedName>
        <fullName evidence="7">Response regulator</fullName>
    </submittedName>
</protein>
<dbReference type="InterPro" id="IPR000792">
    <property type="entry name" value="Tscrpt_reg_LuxR_C"/>
</dbReference>
<reference evidence="7 8" key="1">
    <citation type="submission" date="2019-10" db="EMBL/GenBank/DDBJ databases">
        <title>Vibrio sp. nov., isolated from Coralline algae surface.</title>
        <authorList>
            <person name="Geng Y."/>
            <person name="Zhang X."/>
        </authorList>
    </citation>
    <scope>NUCLEOTIDE SEQUENCE [LARGE SCALE GENOMIC DNA]</scope>
    <source>
        <strain evidence="7 8">SM1977</strain>
    </source>
</reference>
<evidence type="ECO:0000313" key="7">
    <source>
        <dbReference type="EMBL" id="QGA64088.1"/>
    </source>
</evidence>
<name>A0A5Q0TAB5_9VIBR</name>
<evidence type="ECO:0000256" key="1">
    <source>
        <dbReference type="ARBA" id="ARBA00023015"/>
    </source>
</evidence>
<dbReference type="InterPro" id="IPR011006">
    <property type="entry name" value="CheY-like_superfamily"/>
</dbReference>
<dbReference type="EMBL" id="CP045699">
    <property type="protein sequence ID" value="QGA64088.1"/>
    <property type="molecule type" value="Genomic_DNA"/>
</dbReference>
<dbReference type="InterPro" id="IPR036388">
    <property type="entry name" value="WH-like_DNA-bd_sf"/>
</dbReference>
<keyword evidence="2" id="KW-0238">DNA-binding</keyword>
<evidence type="ECO:0000256" key="3">
    <source>
        <dbReference type="ARBA" id="ARBA00023163"/>
    </source>
</evidence>
<evidence type="ECO:0000259" key="6">
    <source>
        <dbReference type="PROSITE" id="PS50110"/>
    </source>
</evidence>
<evidence type="ECO:0000259" key="5">
    <source>
        <dbReference type="PROSITE" id="PS50043"/>
    </source>
</evidence>
<dbReference type="InterPro" id="IPR016032">
    <property type="entry name" value="Sig_transdc_resp-reg_C-effctor"/>
</dbReference>
<dbReference type="SUPFAM" id="SSF46894">
    <property type="entry name" value="C-terminal effector domain of the bipartite response regulators"/>
    <property type="match status" value="1"/>
</dbReference>
<accession>A0A5Q0TAB5</accession>
<dbReference type="GO" id="GO:0006355">
    <property type="term" value="P:regulation of DNA-templated transcription"/>
    <property type="evidence" value="ECO:0007669"/>
    <property type="project" value="InterPro"/>
</dbReference>
<feature type="modified residue" description="4-aspartylphosphate" evidence="4">
    <location>
        <position position="54"/>
    </location>
</feature>
<keyword evidence="8" id="KW-1185">Reference proteome</keyword>
<dbReference type="CDD" id="cd06170">
    <property type="entry name" value="LuxR_C_like"/>
    <property type="match status" value="1"/>
</dbReference>
<dbReference type="Gene3D" id="1.10.10.10">
    <property type="entry name" value="Winged helix-like DNA-binding domain superfamily/Winged helix DNA-binding domain"/>
    <property type="match status" value="1"/>
</dbReference>
<proteinExistence type="predicted"/>
<dbReference type="Pfam" id="PF00072">
    <property type="entry name" value="Response_reg"/>
    <property type="match status" value="1"/>
</dbReference>
<dbReference type="PRINTS" id="PR00038">
    <property type="entry name" value="HTHLUXR"/>
</dbReference>
<sequence>MLDLPIYIVDDDDSVRDSLAFLLQELDYQIYTFSDGAQFLQQAKIAQPGCVLLDSRMPIMRGQQALQTCHIQHAFDSLTEREKEILRLIVQGMKNQQIADDLCIAVRTVEVHRSSLMKKFETKSITELVMQYSK</sequence>
<evidence type="ECO:0000256" key="2">
    <source>
        <dbReference type="ARBA" id="ARBA00023125"/>
    </source>
</evidence>
<dbReference type="SMART" id="SM00448">
    <property type="entry name" value="REC"/>
    <property type="match status" value="1"/>
</dbReference>
<evidence type="ECO:0000313" key="8">
    <source>
        <dbReference type="Proteomes" id="UP000348942"/>
    </source>
</evidence>
<dbReference type="AlphaFoldDB" id="A0A5Q0TAB5"/>